<dbReference type="Pfam" id="PF12344">
    <property type="entry name" value="UvrB"/>
    <property type="match status" value="1"/>
</dbReference>
<dbReference type="Gene3D" id="4.10.860.10">
    <property type="entry name" value="UVR domain"/>
    <property type="match status" value="1"/>
</dbReference>
<dbReference type="InterPro" id="IPR001650">
    <property type="entry name" value="Helicase_C-like"/>
</dbReference>
<dbReference type="InterPro" id="IPR024759">
    <property type="entry name" value="UvrB_YAD/RRR_dom"/>
</dbReference>
<comment type="caution">
    <text evidence="8">The sequence shown here is derived from an EMBL/GenBank/DDBJ whole genome shotgun (WGS) entry which is preliminary data.</text>
</comment>
<dbReference type="InterPro" id="IPR001943">
    <property type="entry name" value="UVR_dom"/>
</dbReference>
<protein>
    <recommendedName>
        <fullName evidence="4">UvrABC system protein B</fullName>
    </recommendedName>
</protein>
<evidence type="ECO:0000259" key="7">
    <source>
        <dbReference type="PROSITE" id="PS51194"/>
    </source>
</evidence>
<keyword evidence="2" id="KW-0227">DNA damage</keyword>
<dbReference type="GO" id="GO:0006289">
    <property type="term" value="P:nucleotide-excision repair"/>
    <property type="evidence" value="ECO:0007669"/>
    <property type="project" value="InterPro"/>
</dbReference>
<feature type="non-terminal residue" evidence="8">
    <location>
        <position position="337"/>
    </location>
</feature>
<evidence type="ECO:0000256" key="5">
    <source>
        <dbReference type="SAM" id="Coils"/>
    </source>
</evidence>
<dbReference type="AlphaFoldDB" id="N1U820"/>
<feature type="domain" description="Helicase C-terminal" evidence="7">
    <location>
        <begin position="106"/>
        <end position="268"/>
    </location>
</feature>
<proteinExistence type="inferred from homology"/>
<dbReference type="PANTHER" id="PTHR24029">
    <property type="entry name" value="UVRABC SYSTEM PROTEIN B"/>
    <property type="match status" value="1"/>
</dbReference>
<comment type="similarity">
    <text evidence="1">Belongs to the UvrB family.</text>
</comment>
<dbReference type="GO" id="GO:0016887">
    <property type="term" value="F:ATP hydrolysis activity"/>
    <property type="evidence" value="ECO:0007669"/>
    <property type="project" value="InterPro"/>
</dbReference>
<feature type="coiled-coil region" evidence="5">
    <location>
        <begin position="272"/>
        <end position="325"/>
    </location>
</feature>
<dbReference type="Gene3D" id="3.40.50.300">
    <property type="entry name" value="P-loop containing nucleotide triphosphate hydrolases"/>
    <property type="match status" value="2"/>
</dbReference>
<evidence type="ECO:0000259" key="6">
    <source>
        <dbReference type="PROSITE" id="PS50151"/>
    </source>
</evidence>
<dbReference type="PROSITE" id="PS51194">
    <property type="entry name" value="HELICASE_CTER"/>
    <property type="match status" value="1"/>
</dbReference>
<evidence type="ECO:0000256" key="3">
    <source>
        <dbReference type="ARBA" id="ARBA00026033"/>
    </source>
</evidence>
<gene>
    <name evidence="8" type="ORF">LEP1GSC043_4310</name>
</gene>
<accession>N1U820</accession>
<evidence type="ECO:0000313" key="8">
    <source>
        <dbReference type="EMBL" id="EMY14336.1"/>
    </source>
</evidence>
<dbReference type="GO" id="GO:0009432">
    <property type="term" value="P:SOS response"/>
    <property type="evidence" value="ECO:0007669"/>
    <property type="project" value="UniProtKB-KW"/>
</dbReference>
<keyword evidence="5" id="KW-0175">Coiled coil</keyword>
<dbReference type="GO" id="GO:0005524">
    <property type="term" value="F:ATP binding"/>
    <property type="evidence" value="ECO:0007669"/>
    <property type="project" value="InterPro"/>
</dbReference>
<organism evidence="8 9">
    <name type="scientific">Leptospira weilii str. Ecochallenge</name>
    <dbReference type="NCBI Taxonomy" id="1049986"/>
    <lineage>
        <taxon>Bacteria</taxon>
        <taxon>Pseudomonadati</taxon>
        <taxon>Spirochaetota</taxon>
        <taxon>Spirochaetia</taxon>
        <taxon>Leptospirales</taxon>
        <taxon>Leptospiraceae</taxon>
        <taxon>Leptospira</taxon>
    </lineage>
</organism>
<dbReference type="SMART" id="SM00490">
    <property type="entry name" value="HELICc"/>
    <property type="match status" value="1"/>
</dbReference>
<dbReference type="PROSITE" id="PS50151">
    <property type="entry name" value="UVR"/>
    <property type="match status" value="1"/>
</dbReference>
<evidence type="ECO:0000256" key="4">
    <source>
        <dbReference type="ARBA" id="ARBA00029504"/>
    </source>
</evidence>
<comment type="subunit">
    <text evidence="3">Forms a heterotetramer with UvrA during the search for lesions. Interacts with UvrC in an incision complex.</text>
</comment>
<evidence type="ECO:0000256" key="2">
    <source>
        <dbReference type="ARBA" id="ARBA00023236"/>
    </source>
</evidence>
<name>N1U820_9LEPT</name>
<dbReference type="InterPro" id="IPR004807">
    <property type="entry name" value="UvrB"/>
</dbReference>
<evidence type="ECO:0000256" key="1">
    <source>
        <dbReference type="ARBA" id="ARBA00008533"/>
    </source>
</evidence>
<sequence>MIDYFQGEFLLIVDESHVTIPQIGGMFAGDKARKQTLVDFGFRLPSALDNRPLNFEEFETLTPKTLYVSATPADYEMEKSSKIVEQIIRPTGLLDPIVEVRPTKNQIEDLLVEIRKRIDVGERVLITTLTKKMSEDLTDYYKEIGLKVAYLHSEVETLDRVAIIRDLRKGIYDVLIGINLLREGLDIPEVSLVAILDADKEGFLRNYKSLIQTVGRAARNVNGTAILYADKITDSMAKAIDETKRRRKIQEDHNLKFGITPLTIRKEVSDIIEREEKERTSEDLVLEDVEKKFNSKKFPNKEELKNKLREEMMKAAKELDFERAAILRDKMLSIQIN</sequence>
<reference evidence="8 9" key="1">
    <citation type="submission" date="2013-02" db="EMBL/GenBank/DDBJ databases">
        <authorList>
            <person name="Harkins D.M."/>
            <person name="Durkin A.S."/>
            <person name="Brinkac L.M."/>
            <person name="Haft D.H."/>
            <person name="Selengut J.D."/>
            <person name="Sanka R."/>
            <person name="DePew J."/>
            <person name="Purushe J."/>
            <person name="Haake D.A."/>
            <person name="Matsunaga J."/>
            <person name="Vinetz J.M."/>
            <person name="Sutton G.G."/>
            <person name="Nierman W.C."/>
            <person name="Fouts D.E."/>
        </authorList>
    </citation>
    <scope>NUCLEOTIDE SEQUENCE [LARGE SCALE GENOMIC DNA]</scope>
    <source>
        <strain evidence="8 9">Ecochallenge</strain>
    </source>
</reference>
<dbReference type="Pfam" id="PF02151">
    <property type="entry name" value="UVR"/>
    <property type="match status" value="1"/>
</dbReference>
<feature type="domain" description="UVR" evidence="6">
    <location>
        <begin position="302"/>
        <end position="337"/>
    </location>
</feature>
<dbReference type="SUPFAM" id="SSF46600">
    <property type="entry name" value="C-terminal UvrC-binding domain of UvrB"/>
    <property type="match status" value="1"/>
</dbReference>
<keyword evidence="2" id="KW-0742">SOS response</keyword>
<dbReference type="GO" id="GO:0003677">
    <property type="term" value="F:DNA binding"/>
    <property type="evidence" value="ECO:0007669"/>
    <property type="project" value="InterPro"/>
</dbReference>
<dbReference type="EMBL" id="AHMI02000174">
    <property type="protein sequence ID" value="EMY14336.1"/>
    <property type="molecule type" value="Genomic_DNA"/>
</dbReference>
<dbReference type="CDD" id="cd18790">
    <property type="entry name" value="SF2_C_UvrB"/>
    <property type="match status" value="1"/>
</dbReference>
<dbReference type="GO" id="GO:0009380">
    <property type="term" value="C:excinuclease repair complex"/>
    <property type="evidence" value="ECO:0007669"/>
    <property type="project" value="InterPro"/>
</dbReference>
<dbReference type="Pfam" id="PF00271">
    <property type="entry name" value="Helicase_C"/>
    <property type="match status" value="1"/>
</dbReference>
<dbReference type="Proteomes" id="UP000012249">
    <property type="component" value="Unassembled WGS sequence"/>
</dbReference>
<dbReference type="InterPro" id="IPR027417">
    <property type="entry name" value="P-loop_NTPase"/>
</dbReference>
<evidence type="ECO:0000313" key="9">
    <source>
        <dbReference type="Proteomes" id="UP000012249"/>
    </source>
</evidence>
<dbReference type="PANTHER" id="PTHR24029:SF0">
    <property type="entry name" value="UVRABC SYSTEM PROTEIN B"/>
    <property type="match status" value="1"/>
</dbReference>
<dbReference type="SUPFAM" id="SSF52540">
    <property type="entry name" value="P-loop containing nucleoside triphosphate hydrolases"/>
    <property type="match status" value="1"/>
</dbReference>
<dbReference type="InterPro" id="IPR036876">
    <property type="entry name" value="UVR_dom_sf"/>
</dbReference>